<dbReference type="NCBIfam" id="TIGR02677">
    <property type="entry name" value="TIGR02677 family protein"/>
    <property type="match status" value="1"/>
</dbReference>
<reference evidence="1 2" key="1">
    <citation type="submission" date="2021-03" db="EMBL/GenBank/DDBJ databases">
        <title>Genomic Encyclopedia of Type Strains, Phase IV (KMG-IV): sequencing the most valuable type-strain genomes for metagenomic binning, comparative biology and taxonomic classification.</title>
        <authorList>
            <person name="Goeker M."/>
        </authorList>
    </citation>
    <scope>NUCLEOTIDE SEQUENCE [LARGE SCALE GENOMIC DNA]</scope>
    <source>
        <strain evidence="1 2">DSM 28783</strain>
    </source>
</reference>
<comment type="caution">
    <text evidence="1">The sequence shown here is derived from an EMBL/GenBank/DDBJ whole genome shotgun (WGS) entry which is preliminary data.</text>
</comment>
<gene>
    <name evidence="1" type="ORF">J2Z42_000633</name>
</gene>
<name>A0ABS4KPJ8_9CLOT</name>
<organism evidence="1 2">
    <name type="scientific">Clostridium algifaecis</name>
    <dbReference type="NCBI Taxonomy" id="1472040"/>
    <lineage>
        <taxon>Bacteria</taxon>
        <taxon>Bacillati</taxon>
        <taxon>Bacillota</taxon>
        <taxon>Clostridia</taxon>
        <taxon>Eubacteriales</taxon>
        <taxon>Clostridiaceae</taxon>
        <taxon>Clostridium</taxon>
    </lineage>
</organism>
<evidence type="ECO:0000313" key="1">
    <source>
        <dbReference type="EMBL" id="MBP2031968.1"/>
    </source>
</evidence>
<sequence>MLLNSKLKKEIIEAKYLSVENTWRYRAIIRIMFKNYEKMNFWLLKEQIYEELIRYDDFKDYDIESLKQDLDALVNWKNLITMYDTRKMRTLEEFKNKQYKYQVSPYTVEIERMLIRLENLKDESRGSLEASLVERFKEEIKEITLIPSKKNNQVYDWWKRLNRDFKILNENYQDYISKFYSPKNEELMKTTQFLIFKESFISYLRDFIKGLQVNASGIKNFLQELDENVVDAVIQKALEHEKSLPRFEEKLNEEVYVENNKGRFYSIKRWFLGENHKSSMVDQLLDSTNEIIRKITRYAMQLTEMKYVSGNRKEEYKKIAELFSKCITIEDAHKLSSVVFGVFKPRHIKGNPVRETESITSSIYEEKPYYVTVKPRIRQYREKTASRVSVKDKSQEKRIRIQKIMAKREEERSLVESLIRNEKITFSELGVISKNQRGILLRWLSKGKSNKDGIGKTEYGKTYNVVKSKNGEYITLHCEDGEFKMPNYTLLFNK</sequence>
<protein>
    <submittedName>
        <fullName evidence="1">Uncharacterized protein (TIGR02677 family)</fullName>
    </submittedName>
</protein>
<dbReference type="EMBL" id="JAGGLM010000002">
    <property type="protein sequence ID" value="MBP2031968.1"/>
    <property type="molecule type" value="Genomic_DNA"/>
</dbReference>
<dbReference type="RefSeq" id="WP_209700905.1">
    <property type="nucleotide sequence ID" value="NZ_JAGGLM010000002.1"/>
</dbReference>
<keyword evidence="2" id="KW-1185">Reference proteome</keyword>
<proteinExistence type="predicted"/>
<evidence type="ECO:0000313" key="2">
    <source>
        <dbReference type="Proteomes" id="UP001519307"/>
    </source>
</evidence>
<dbReference type="Pfam" id="PF09660">
    <property type="entry name" value="DUF2397"/>
    <property type="match status" value="1"/>
</dbReference>
<dbReference type="InterPro" id="IPR013493">
    <property type="entry name" value="CHP02677"/>
</dbReference>
<accession>A0ABS4KPJ8</accession>
<dbReference type="Proteomes" id="UP001519307">
    <property type="component" value="Unassembled WGS sequence"/>
</dbReference>